<dbReference type="PANTHER" id="PTHR43479">
    <property type="entry name" value="ACREF/ENVCD OPERON REPRESSOR-RELATED"/>
    <property type="match status" value="1"/>
</dbReference>
<feature type="DNA-binding region" description="H-T-H motif" evidence="2">
    <location>
        <begin position="52"/>
        <end position="71"/>
    </location>
</feature>
<evidence type="ECO:0000259" key="3">
    <source>
        <dbReference type="PROSITE" id="PS50977"/>
    </source>
</evidence>
<dbReference type="PATRIC" id="fig|1423734.3.peg.1942"/>
<dbReference type="eggNOG" id="COG1309">
    <property type="taxonomic scope" value="Bacteria"/>
</dbReference>
<dbReference type="EMBL" id="AZGA01000019">
    <property type="protein sequence ID" value="KRM34983.1"/>
    <property type="molecule type" value="Genomic_DNA"/>
</dbReference>
<sequence length="220" mass="25069">MSKQEILLSVVQFSERSKIMPKKTDLRVVRTKKMIVAAFIKLVEKEGFDELTVQEIADEAMINRATFYAHFKDKQDLYNYVFTSALDSIKEVLSVDILTKNHTVILQNVVDMLTAFFTLAQENEGFFKTLIKGNNSAILKQSLMDLLSHQYAEIFDSLEIKQGQTLIPTSFIIAYMTSIFIGNLHWWLDNSSDFSPKHMAQLTVQLIANGHLTVLGIDVQ</sequence>
<dbReference type="InterPro" id="IPR001647">
    <property type="entry name" value="HTH_TetR"/>
</dbReference>
<dbReference type="InterPro" id="IPR039532">
    <property type="entry name" value="TetR_C_Firmicutes"/>
</dbReference>
<reference evidence="4 5" key="1">
    <citation type="journal article" date="2015" name="Genome Announc.">
        <title>Expanding the biotechnology potential of lactobacilli through comparative genomics of 213 strains and associated genera.</title>
        <authorList>
            <person name="Sun Z."/>
            <person name="Harris H.M."/>
            <person name="McCann A."/>
            <person name="Guo C."/>
            <person name="Argimon S."/>
            <person name="Zhang W."/>
            <person name="Yang X."/>
            <person name="Jeffery I.B."/>
            <person name="Cooney J.C."/>
            <person name="Kagawa T.F."/>
            <person name="Liu W."/>
            <person name="Song Y."/>
            <person name="Salvetti E."/>
            <person name="Wrobel A."/>
            <person name="Rasinkangas P."/>
            <person name="Parkhill J."/>
            <person name="Rea M.C."/>
            <person name="O'Sullivan O."/>
            <person name="Ritari J."/>
            <person name="Douillard F.P."/>
            <person name="Paul Ross R."/>
            <person name="Yang R."/>
            <person name="Briner A.E."/>
            <person name="Felis G.E."/>
            <person name="de Vos W.M."/>
            <person name="Barrangou R."/>
            <person name="Klaenhammer T.R."/>
            <person name="Caufield P.W."/>
            <person name="Cui Y."/>
            <person name="Zhang H."/>
            <person name="O'Toole P.W."/>
        </authorList>
    </citation>
    <scope>NUCLEOTIDE SEQUENCE [LARGE SCALE GENOMIC DNA]</scope>
    <source>
        <strain evidence="4 5">DSM 18527</strain>
    </source>
</reference>
<dbReference type="AlphaFoldDB" id="X0PSY6"/>
<evidence type="ECO:0000256" key="2">
    <source>
        <dbReference type="PROSITE-ProRule" id="PRU00335"/>
    </source>
</evidence>
<dbReference type="InterPro" id="IPR023772">
    <property type="entry name" value="DNA-bd_HTH_TetR-type_CS"/>
</dbReference>
<dbReference type="STRING" id="1423734.FC83_GL001920"/>
<name>X0PSY6_9LACO</name>
<dbReference type="InterPro" id="IPR009057">
    <property type="entry name" value="Homeodomain-like_sf"/>
</dbReference>
<feature type="domain" description="HTH tetR-type" evidence="3">
    <location>
        <begin position="29"/>
        <end position="89"/>
    </location>
</feature>
<dbReference type="InterPro" id="IPR050624">
    <property type="entry name" value="HTH-type_Tx_Regulator"/>
</dbReference>
<keyword evidence="5" id="KW-1185">Reference proteome</keyword>
<accession>X0PSY6</accession>
<organism evidence="4 5">
    <name type="scientific">Agrilactobacillus composti DSM 18527 = JCM 14202</name>
    <dbReference type="NCBI Taxonomy" id="1423734"/>
    <lineage>
        <taxon>Bacteria</taxon>
        <taxon>Bacillati</taxon>
        <taxon>Bacillota</taxon>
        <taxon>Bacilli</taxon>
        <taxon>Lactobacillales</taxon>
        <taxon>Lactobacillaceae</taxon>
        <taxon>Agrilactobacillus</taxon>
    </lineage>
</organism>
<dbReference type="SUPFAM" id="SSF46689">
    <property type="entry name" value="Homeodomain-like"/>
    <property type="match status" value="1"/>
</dbReference>
<evidence type="ECO:0000256" key="1">
    <source>
        <dbReference type="ARBA" id="ARBA00023125"/>
    </source>
</evidence>
<protein>
    <submittedName>
        <fullName evidence="4">TetR family transcriptional regulator</fullName>
    </submittedName>
</protein>
<keyword evidence="1 2" id="KW-0238">DNA-binding</keyword>
<proteinExistence type="predicted"/>
<dbReference type="Proteomes" id="UP000051236">
    <property type="component" value="Unassembled WGS sequence"/>
</dbReference>
<dbReference type="PRINTS" id="PR00455">
    <property type="entry name" value="HTHTETR"/>
</dbReference>
<dbReference type="GO" id="GO:0003677">
    <property type="term" value="F:DNA binding"/>
    <property type="evidence" value="ECO:0007669"/>
    <property type="project" value="UniProtKB-UniRule"/>
</dbReference>
<dbReference type="Pfam" id="PF00440">
    <property type="entry name" value="TetR_N"/>
    <property type="match status" value="1"/>
</dbReference>
<evidence type="ECO:0000313" key="4">
    <source>
        <dbReference type="EMBL" id="KRM34983.1"/>
    </source>
</evidence>
<dbReference type="PROSITE" id="PS50977">
    <property type="entry name" value="HTH_TETR_2"/>
    <property type="match status" value="1"/>
</dbReference>
<dbReference type="Pfam" id="PF14278">
    <property type="entry name" value="TetR_C_8"/>
    <property type="match status" value="1"/>
</dbReference>
<comment type="caution">
    <text evidence="4">The sequence shown here is derived from an EMBL/GenBank/DDBJ whole genome shotgun (WGS) entry which is preliminary data.</text>
</comment>
<gene>
    <name evidence="4" type="ORF">FC83_GL001920</name>
</gene>
<evidence type="ECO:0000313" key="5">
    <source>
        <dbReference type="Proteomes" id="UP000051236"/>
    </source>
</evidence>
<dbReference type="Gene3D" id="1.10.357.10">
    <property type="entry name" value="Tetracycline Repressor, domain 2"/>
    <property type="match status" value="1"/>
</dbReference>
<dbReference type="PANTHER" id="PTHR43479:SF7">
    <property type="entry name" value="TETR-FAMILY TRANSCRIPTIONAL REGULATOR"/>
    <property type="match status" value="1"/>
</dbReference>
<dbReference type="PROSITE" id="PS01081">
    <property type="entry name" value="HTH_TETR_1"/>
    <property type="match status" value="1"/>
</dbReference>